<sequence>MIKCKTNDNGDTDVSATKIAGKDDAGTRIIGEEGYDARKIVKEEVADATKIVKEEGVEATKFTGESGYASEDQKAVSIQTIVVNELFMDYFNDPNHNSLSDTSLLDNKTKPINSSLFKIKIILKIVQHELLGLLTMEIEDIILD</sequence>
<accession>A0A915HYI4</accession>
<name>A0A915HYI4_ROMCU</name>
<proteinExistence type="predicted"/>
<dbReference type="WBParaSite" id="nRc.2.0.1.t06955-RA">
    <property type="protein sequence ID" value="nRc.2.0.1.t06955-RA"/>
    <property type="gene ID" value="nRc.2.0.1.g06955"/>
</dbReference>
<evidence type="ECO:0000313" key="2">
    <source>
        <dbReference type="WBParaSite" id="nRc.2.0.1.t06955-RA"/>
    </source>
</evidence>
<dbReference type="AlphaFoldDB" id="A0A915HYI4"/>
<keyword evidence="1" id="KW-1185">Reference proteome</keyword>
<dbReference type="Proteomes" id="UP000887565">
    <property type="component" value="Unplaced"/>
</dbReference>
<organism evidence="1 2">
    <name type="scientific">Romanomermis culicivorax</name>
    <name type="common">Nematode worm</name>
    <dbReference type="NCBI Taxonomy" id="13658"/>
    <lineage>
        <taxon>Eukaryota</taxon>
        <taxon>Metazoa</taxon>
        <taxon>Ecdysozoa</taxon>
        <taxon>Nematoda</taxon>
        <taxon>Enoplea</taxon>
        <taxon>Dorylaimia</taxon>
        <taxon>Mermithida</taxon>
        <taxon>Mermithoidea</taxon>
        <taxon>Mermithidae</taxon>
        <taxon>Romanomermis</taxon>
    </lineage>
</organism>
<protein>
    <submittedName>
        <fullName evidence="2">Variable large protein</fullName>
    </submittedName>
</protein>
<reference evidence="2" key="1">
    <citation type="submission" date="2022-11" db="UniProtKB">
        <authorList>
            <consortium name="WormBaseParasite"/>
        </authorList>
    </citation>
    <scope>IDENTIFICATION</scope>
</reference>
<evidence type="ECO:0000313" key="1">
    <source>
        <dbReference type="Proteomes" id="UP000887565"/>
    </source>
</evidence>